<organism evidence="4 5">
    <name type="scientific">Corynebacterium vitaeruminis DSM 20294</name>
    <dbReference type="NCBI Taxonomy" id="1224164"/>
    <lineage>
        <taxon>Bacteria</taxon>
        <taxon>Bacillati</taxon>
        <taxon>Actinomycetota</taxon>
        <taxon>Actinomycetes</taxon>
        <taxon>Mycobacteriales</taxon>
        <taxon>Corynebacteriaceae</taxon>
        <taxon>Corynebacterium</taxon>
    </lineage>
</organism>
<dbReference type="GO" id="GO:0008168">
    <property type="term" value="F:methyltransferase activity"/>
    <property type="evidence" value="ECO:0007669"/>
    <property type="project" value="UniProtKB-KW"/>
</dbReference>
<dbReference type="STRING" id="1224164.B843_06335"/>
<proteinExistence type="predicted"/>
<evidence type="ECO:0000256" key="3">
    <source>
        <dbReference type="SAM" id="MobiDB-lite"/>
    </source>
</evidence>
<dbReference type="InterPro" id="IPR004398">
    <property type="entry name" value="RNA_MeTrfase_RsmD"/>
</dbReference>
<dbReference type="PANTHER" id="PTHR43542">
    <property type="entry name" value="METHYLTRANSFERASE"/>
    <property type="match status" value="1"/>
</dbReference>
<evidence type="ECO:0000256" key="1">
    <source>
        <dbReference type="ARBA" id="ARBA00022603"/>
    </source>
</evidence>
<dbReference type="InterPro" id="IPR029063">
    <property type="entry name" value="SAM-dependent_MTases_sf"/>
</dbReference>
<dbReference type="GO" id="GO:0003676">
    <property type="term" value="F:nucleic acid binding"/>
    <property type="evidence" value="ECO:0007669"/>
    <property type="project" value="InterPro"/>
</dbReference>
<dbReference type="eggNOG" id="COG0742">
    <property type="taxonomic scope" value="Bacteria"/>
</dbReference>
<gene>
    <name evidence="4" type="ORF">B843_06335</name>
</gene>
<dbReference type="Gene3D" id="3.40.50.150">
    <property type="entry name" value="Vaccinia Virus protein VP39"/>
    <property type="match status" value="1"/>
</dbReference>
<feature type="compositionally biased region" description="Low complexity" evidence="3">
    <location>
        <begin position="203"/>
        <end position="217"/>
    </location>
</feature>
<dbReference type="NCBIfam" id="TIGR00095">
    <property type="entry name" value="16S rRNA (guanine(966)-N(2))-methyltransferase RsmD"/>
    <property type="match status" value="1"/>
</dbReference>
<keyword evidence="2" id="KW-0808">Transferase</keyword>
<dbReference type="KEGG" id="cvt:B843_06335"/>
<accession>W5Y0B1</accession>
<evidence type="ECO:0000256" key="2">
    <source>
        <dbReference type="ARBA" id="ARBA00022679"/>
    </source>
</evidence>
<feature type="region of interest" description="Disordered" evidence="3">
    <location>
        <begin position="192"/>
        <end position="217"/>
    </location>
</feature>
<dbReference type="Proteomes" id="UP000019222">
    <property type="component" value="Chromosome"/>
</dbReference>
<dbReference type="EMBL" id="CP004353">
    <property type="protein sequence ID" value="AHI22652.1"/>
    <property type="molecule type" value="Genomic_DNA"/>
</dbReference>
<dbReference type="InterPro" id="IPR002052">
    <property type="entry name" value="DNA_methylase_N6_adenine_CS"/>
</dbReference>
<evidence type="ECO:0000313" key="5">
    <source>
        <dbReference type="Proteomes" id="UP000019222"/>
    </source>
</evidence>
<keyword evidence="1 4" id="KW-0489">Methyltransferase</keyword>
<dbReference type="SUPFAM" id="SSF53335">
    <property type="entry name" value="S-adenosyl-L-methionine-dependent methyltransferases"/>
    <property type="match status" value="1"/>
</dbReference>
<dbReference type="PANTHER" id="PTHR43542:SF1">
    <property type="entry name" value="METHYLTRANSFERASE"/>
    <property type="match status" value="1"/>
</dbReference>
<reference evidence="4 5" key="1">
    <citation type="submission" date="2013-02" db="EMBL/GenBank/DDBJ databases">
        <title>The complete genome sequence of Corynebacterium vitaeruminis DSM 20294.</title>
        <authorList>
            <person name="Ruckert C."/>
            <person name="Albersmeier A."/>
            <person name="Kalinowski J."/>
        </authorList>
    </citation>
    <scope>NUCLEOTIDE SEQUENCE [LARGE SCALE GENOMIC DNA]</scope>
    <source>
        <strain evidence="5">ATCC 10234</strain>
    </source>
</reference>
<dbReference type="CDD" id="cd02440">
    <property type="entry name" value="AdoMet_MTases"/>
    <property type="match status" value="1"/>
</dbReference>
<dbReference type="PIRSF" id="PIRSF004553">
    <property type="entry name" value="CHP00095"/>
    <property type="match status" value="1"/>
</dbReference>
<keyword evidence="5" id="KW-1185">Reference proteome</keyword>
<evidence type="ECO:0000313" key="4">
    <source>
        <dbReference type="EMBL" id="AHI22652.1"/>
    </source>
</evidence>
<dbReference type="Pfam" id="PF03602">
    <property type="entry name" value="Cons_hypoth95"/>
    <property type="match status" value="1"/>
</dbReference>
<dbReference type="PROSITE" id="PS00092">
    <property type="entry name" value="N6_MTASE"/>
    <property type="match status" value="1"/>
</dbReference>
<name>W5Y0B1_9CORY</name>
<dbReference type="GO" id="GO:0031167">
    <property type="term" value="P:rRNA methylation"/>
    <property type="evidence" value="ECO:0007669"/>
    <property type="project" value="InterPro"/>
</dbReference>
<protein>
    <submittedName>
        <fullName evidence="4">Putative DNA methylase</fullName>
    </submittedName>
</protein>
<dbReference type="HOGENOM" id="CLU_075826_0_2_11"/>
<sequence length="217" mass="23046">MGLTRIISGEARGRKIKVPPSGTRPTSDRAREGLFSSLQVRFGFTDANVLDLFAGSGALGLEAASRGAAHVVLVESNPQAAAIIRQNAQVVGHPHVSVEEMKASTYVAGAPREYFDMVLADPPYDLADAAVVEMLEALKPALVDGAAVVVERHVDSPNTAWPRGYVPTTQKLKKRTFGIARMDMAVFDRELAEASEDAEEAEATANTADTSNAASQP</sequence>
<feature type="compositionally biased region" description="Acidic residues" evidence="3">
    <location>
        <begin position="193"/>
        <end position="202"/>
    </location>
</feature>
<dbReference type="AlphaFoldDB" id="W5Y0B1"/>
<dbReference type="PATRIC" id="fig|1224164.3.peg.1273"/>